<accession>A0A0F9S6U3</accession>
<protein>
    <submittedName>
        <fullName evidence="1">Uncharacterized protein</fullName>
    </submittedName>
</protein>
<evidence type="ECO:0000313" key="1">
    <source>
        <dbReference type="EMBL" id="KKN57997.1"/>
    </source>
</evidence>
<reference evidence="1" key="1">
    <citation type="journal article" date="2015" name="Nature">
        <title>Complex archaea that bridge the gap between prokaryotes and eukaryotes.</title>
        <authorList>
            <person name="Spang A."/>
            <person name="Saw J.H."/>
            <person name="Jorgensen S.L."/>
            <person name="Zaremba-Niedzwiedzka K."/>
            <person name="Martijn J."/>
            <person name="Lind A.E."/>
            <person name="van Eijk R."/>
            <person name="Schleper C."/>
            <person name="Guy L."/>
            <person name="Ettema T.J."/>
        </authorList>
    </citation>
    <scope>NUCLEOTIDE SEQUENCE</scope>
</reference>
<organism evidence="1">
    <name type="scientific">marine sediment metagenome</name>
    <dbReference type="NCBI Taxonomy" id="412755"/>
    <lineage>
        <taxon>unclassified sequences</taxon>
        <taxon>metagenomes</taxon>
        <taxon>ecological metagenomes</taxon>
    </lineage>
</organism>
<sequence length="106" mass="12391">MMEELKTLKDFRRPKDEEVPYTGEWAMGVNETCDSLKQEAIKWVKKDMEDSTFEPSEIIKKPWTDYGSIKMPNGKYCKCEPEYICVYHGAGKRVTEMNNITEAELK</sequence>
<name>A0A0F9S6U3_9ZZZZ</name>
<comment type="caution">
    <text evidence="1">The sequence shown here is derived from an EMBL/GenBank/DDBJ whole genome shotgun (WGS) entry which is preliminary data.</text>
</comment>
<proteinExistence type="predicted"/>
<dbReference type="EMBL" id="LAZR01000780">
    <property type="protein sequence ID" value="KKN57997.1"/>
    <property type="molecule type" value="Genomic_DNA"/>
</dbReference>
<gene>
    <name evidence="1" type="ORF">LCGC14_0556550</name>
</gene>
<dbReference type="AlphaFoldDB" id="A0A0F9S6U3"/>